<dbReference type="SUPFAM" id="SSF81585">
    <property type="entry name" value="PsbU/PolX domain-like"/>
    <property type="match status" value="1"/>
</dbReference>
<feature type="compositionally biased region" description="Polar residues" evidence="13">
    <location>
        <begin position="120"/>
        <end position="136"/>
    </location>
</feature>
<feature type="active site" description="Nucleophile; Schiff-base intermediate with DNA; for 5'-dRP lyase activity" evidence="12">
    <location>
        <position position="674"/>
    </location>
</feature>
<protein>
    <recommendedName>
        <fullName evidence="2">DNA-directed DNA polymerase</fullName>
        <ecNumber evidence="2">2.7.7.7</ecNumber>
    </recommendedName>
</protein>
<feature type="region of interest" description="Disordered" evidence="13">
    <location>
        <begin position="120"/>
        <end position="345"/>
    </location>
</feature>
<dbReference type="SUPFAM" id="SSF81301">
    <property type="entry name" value="Nucleotidyltransferase"/>
    <property type="match status" value="1"/>
</dbReference>
<dbReference type="EMBL" id="JAACJK010000065">
    <property type="protein sequence ID" value="KAF5334913.1"/>
    <property type="molecule type" value="Genomic_DNA"/>
</dbReference>
<dbReference type="Pfam" id="PF10391">
    <property type="entry name" value="DNA_pol_lambd_f"/>
    <property type="match status" value="1"/>
</dbReference>
<feature type="region of interest" description="Disordered" evidence="13">
    <location>
        <begin position="584"/>
        <end position="609"/>
    </location>
</feature>
<reference evidence="15 16" key="1">
    <citation type="journal article" date="2020" name="ISME J.">
        <title>Uncovering the hidden diversity of litter-decomposition mechanisms in mushroom-forming fungi.</title>
        <authorList>
            <person name="Floudas D."/>
            <person name="Bentzer J."/>
            <person name="Ahren D."/>
            <person name="Johansson T."/>
            <person name="Persson P."/>
            <person name="Tunlid A."/>
        </authorList>
    </citation>
    <scope>NUCLEOTIDE SEQUENCE [LARGE SCALE GENOMIC DNA]</scope>
    <source>
        <strain evidence="15 16">CBS 175.51</strain>
    </source>
</reference>
<dbReference type="PRINTS" id="PR00869">
    <property type="entry name" value="DNAPOLX"/>
</dbReference>
<feature type="compositionally biased region" description="Low complexity" evidence="13">
    <location>
        <begin position="296"/>
        <end position="311"/>
    </location>
</feature>
<evidence type="ECO:0000256" key="1">
    <source>
        <dbReference type="ARBA" id="ARBA00008323"/>
    </source>
</evidence>
<evidence type="ECO:0000256" key="6">
    <source>
        <dbReference type="ARBA" id="ARBA00022705"/>
    </source>
</evidence>
<evidence type="ECO:0000256" key="12">
    <source>
        <dbReference type="PIRSR" id="PIRSR622312-50"/>
    </source>
</evidence>
<feature type="compositionally biased region" description="Basic and acidic residues" evidence="13">
    <location>
        <begin position="497"/>
        <end position="510"/>
    </location>
</feature>
<dbReference type="PROSITE" id="PS50172">
    <property type="entry name" value="BRCT"/>
    <property type="match status" value="1"/>
</dbReference>
<dbReference type="GO" id="GO:0003887">
    <property type="term" value="F:DNA-directed DNA polymerase activity"/>
    <property type="evidence" value="ECO:0007669"/>
    <property type="project" value="UniProtKB-KW"/>
</dbReference>
<dbReference type="GO" id="GO:0003677">
    <property type="term" value="F:DNA binding"/>
    <property type="evidence" value="ECO:0007669"/>
    <property type="project" value="UniProtKB-KW"/>
</dbReference>
<dbReference type="InterPro" id="IPR022312">
    <property type="entry name" value="DNA_pol_X"/>
</dbReference>
<dbReference type="SMART" id="SM00483">
    <property type="entry name" value="POLXc"/>
    <property type="match status" value="1"/>
</dbReference>
<dbReference type="InterPro" id="IPR028207">
    <property type="entry name" value="DNA_pol_B_palm_palm"/>
</dbReference>
<evidence type="ECO:0000256" key="5">
    <source>
        <dbReference type="ARBA" id="ARBA00022695"/>
    </source>
</evidence>
<feature type="compositionally biased region" description="Low complexity" evidence="13">
    <location>
        <begin position="522"/>
        <end position="538"/>
    </location>
</feature>
<feature type="compositionally biased region" description="Polar residues" evidence="13">
    <location>
        <begin position="512"/>
        <end position="521"/>
    </location>
</feature>
<dbReference type="SUPFAM" id="SSF47802">
    <property type="entry name" value="DNA polymerase beta, N-terminal domain-like"/>
    <property type="match status" value="1"/>
</dbReference>
<dbReference type="Gene3D" id="1.10.150.20">
    <property type="entry name" value="5' to 3' exonuclease, C-terminal subdomain"/>
    <property type="match status" value="1"/>
</dbReference>
<dbReference type="InterPro" id="IPR027421">
    <property type="entry name" value="DNA_pol_lamdba_lyase_dom_sf"/>
</dbReference>
<sequence length="935" mass="103478">MVQDLDAFFAEQDAISAMPSETVDEYLSRLSTQPPRRMNWANGISNDAIVRGIDQGLAPAAPIARNHESTVVMEDSEHEDRRWHRDLNKASDLDLSRYQMKLVLDVPRRNSPTSAGLASNLISASQSQSEGISTFSPRVEKRKSDSQTGSPPNKRRMLSSHASAAQSTESEPQSPILSFSKTDARNPKPAKRVVVDQGPPLPLLPITKAVGKAGRKQGSKPQATPSRRSTGPDSDIELSPPAESHKVKSKRAVHSEPSSDMLELKQRVSRSVKTVPLAKSEPGIVGSVAKRDESSIIHPSSSPSSREASPAPKKRKVQAPVEKGKPRPSTSRTTLRTKKAKPEPLTPFQYAEQLVSGKIDPGPRRSSVFCGYNIFYTGGDMSTATESTRNRMKLLIRDGANLISRYDPATVTHIVTETSERATVNALGVKRLSEVPEHIPVIRWSWVTYGMSFRRDISPKDADRKLRKILYNHAAFSERIPHIDFIPDSPPRKGKGKEKAKTLDEQELSHISEFTQDPIQKSASAEATTSAAVPSVLPDEPPSVVPSPSRAPEMGRRASSPLSLNELSWDEIYERAKVEAENDNGFVSAPSSDVEDVVPPPSNGKAPKSRWLADSKEVAITNCANQDVIDKLGLDIEAFIQPPAIRALKHHPTRIKSYEEAKAIKGIGDKTAKKAKILETGDLRRIRYERTEDIKVVQLFQGIYNVGGHIARKWYANGCRTLDDLRARKGGVKLSHINERMPRSEAEAIYSLIEPIALSLDPKLFIRIMGSFRRGKETCGDIDILITRPEDDGKTHAGLLPRLLEALHKAGILTEDLATPDDPYDLEATYRGLCHIPTDPNSKRRRIDILAIPWKQRGGALLYYTGDDIFNRALRYKAGALGYSLNQRGLYGGVVRDPHQRTVKLNNGFLVASETEEEIFKILGVPWQEPHERVR</sequence>
<comment type="catalytic activity">
    <reaction evidence="11">
        <text>DNA(n) + a 2'-deoxyribonucleoside 5'-triphosphate = DNA(n+1) + diphosphate</text>
        <dbReference type="Rhea" id="RHEA:22508"/>
        <dbReference type="Rhea" id="RHEA-COMP:17339"/>
        <dbReference type="Rhea" id="RHEA-COMP:17340"/>
        <dbReference type="ChEBI" id="CHEBI:33019"/>
        <dbReference type="ChEBI" id="CHEBI:61560"/>
        <dbReference type="ChEBI" id="CHEBI:173112"/>
        <dbReference type="EC" id="2.7.7.7"/>
    </reaction>
</comment>
<accession>A0A8H5C695</accession>
<evidence type="ECO:0000313" key="16">
    <source>
        <dbReference type="Proteomes" id="UP000541558"/>
    </source>
</evidence>
<dbReference type="Gene3D" id="1.10.150.110">
    <property type="entry name" value="DNA polymerase beta, N-terminal domain-like"/>
    <property type="match status" value="1"/>
</dbReference>
<evidence type="ECO:0000256" key="8">
    <source>
        <dbReference type="ARBA" id="ARBA00022932"/>
    </source>
</evidence>
<evidence type="ECO:0000256" key="11">
    <source>
        <dbReference type="ARBA" id="ARBA00049244"/>
    </source>
</evidence>
<dbReference type="InterPro" id="IPR019843">
    <property type="entry name" value="DNA_pol-X_BS"/>
</dbReference>
<dbReference type="Gene3D" id="3.30.210.10">
    <property type="entry name" value="DNA polymerase, thumb domain"/>
    <property type="match status" value="1"/>
</dbReference>
<dbReference type="Proteomes" id="UP000541558">
    <property type="component" value="Unassembled WGS sequence"/>
</dbReference>
<dbReference type="GO" id="GO:0006303">
    <property type="term" value="P:double-strand break repair via nonhomologous end joining"/>
    <property type="evidence" value="ECO:0007669"/>
    <property type="project" value="TreeGrafter"/>
</dbReference>
<dbReference type="CDD" id="cd00027">
    <property type="entry name" value="BRCT"/>
    <property type="match status" value="1"/>
</dbReference>
<comment type="similarity">
    <text evidence="1">Belongs to the DNA polymerase type-X family.</text>
</comment>
<proteinExistence type="inferred from homology"/>
<dbReference type="InterPro" id="IPR018944">
    <property type="entry name" value="DNA_pol_lambd_fingers_domain"/>
</dbReference>
<dbReference type="Pfam" id="PF14792">
    <property type="entry name" value="DNA_pol_B_palm"/>
    <property type="match status" value="1"/>
</dbReference>
<name>A0A8H5C695_9AGAR</name>
<evidence type="ECO:0000256" key="10">
    <source>
        <dbReference type="ARBA" id="ARBA00023204"/>
    </source>
</evidence>
<keyword evidence="10" id="KW-0234">DNA repair</keyword>
<organism evidence="15 16">
    <name type="scientific">Ephemerocybe angulata</name>
    <dbReference type="NCBI Taxonomy" id="980116"/>
    <lineage>
        <taxon>Eukaryota</taxon>
        <taxon>Fungi</taxon>
        <taxon>Dikarya</taxon>
        <taxon>Basidiomycota</taxon>
        <taxon>Agaricomycotina</taxon>
        <taxon>Agaricomycetes</taxon>
        <taxon>Agaricomycetidae</taxon>
        <taxon>Agaricales</taxon>
        <taxon>Agaricineae</taxon>
        <taxon>Psathyrellaceae</taxon>
        <taxon>Ephemerocybe</taxon>
    </lineage>
</organism>
<keyword evidence="6" id="KW-0235">DNA replication</keyword>
<dbReference type="InterPro" id="IPR029398">
    <property type="entry name" value="PolB_thumb"/>
</dbReference>
<dbReference type="InterPro" id="IPR002054">
    <property type="entry name" value="DNA-dir_DNA_pol_X"/>
</dbReference>
<keyword evidence="9" id="KW-0238">DNA-binding</keyword>
<keyword evidence="3" id="KW-0237">DNA synthesis</keyword>
<feature type="domain" description="BRCT" evidence="14">
    <location>
        <begin position="364"/>
        <end position="447"/>
    </location>
</feature>
<evidence type="ECO:0000313" key="15">
    <source>
        <dbReference type="EMBL" id="KAF5334913.1"/>
    </source>
</evidence>
<keyword evidence="8" id="KW-0239">DNA-directed DNA polymerase</keyword>
<keyword evidence="7" id="KW-0227">DNA damage</keyword>
<keyword evidence="4" id="KW-0808">Transferase</keyword>
<dbReference type="CDD" id="cd00141">
    <property type="entry name" value="NT_POLXc"/>
    <property type="match status" value="1"/>
</dbReference>
<gene>
    <name evidence="15" type="ORF">D9611_010000</name>
</gene>
<dbReference type="PANTHER" id="PTHR11276">
    <property type="entry name" value="DNA POLYMERASE TYPE-X FAMILY MEMBER"/>
    <property type="match status" value="1"/>
</dbReference>
<evidence type="ECO:0000256" key="3">
    <source>
        <dbReference type="ARBA" id="ARBA00022634"/>
    </source>
</evidence>
<evidence type="ECO:0000256" key="4">
    <source>
        <dbReference type="ARBA" id="ARBA00022679"/>
    </source>
</evidence>
<dbReference type="InterPro" id="IPR037160">
    <property type="entry name" value="DNA_Pol_thumb_sf"/>
</dbReference>
<dbReference type="Pfam" id="PF14791">
    <property type="entry name" value="DNA_pol_B_thumb"/>
    <property type="match status" value="1"/>
</dbReference>
<dbReference type="OrthoDB" id="205514at2759"/>
<evidence type="ECO:0000256" key="7">
    <source>
        <dbReference type="ARBA" id="ARBA00022763"/>
    </source>
</evidence>
<evidence type="ECO:0000256" key="2">
    <source>
        <dbReference type="ARBA" id="ARBA00012417"/>
    </source>
</evidence>
<feature type="compositionally biased region" description="Polar residues" evidence="13">
    <location>
        <begin position="160"/>
        <end position="181"/>
    </location>
</feature>
<dbReference type="PANTHER" id="PTHR11276:SF28">
    <property type="entry name" value="DNA POLYMERASE LAMBDA"/>
    <property type="match status" value="1"/>
</dbReference>
<comment type="caution">
    <text evidence="15">The sequence shown here is derived from an EMBL/GenBank/DDBJ whole genome shotgun (WGS) entry which is preliminary data.</text>
</comment>
<dbReference type="AlphaFoldDB" id="A0A8H5C695"/>
<dbReference type="GO" id="GO:0005634">
    <property type="term" value="C:nucleus"/>
    <property type="evidence" value="ECO:0007669"/>
    <property type="project" value="TreeGrafter"/>
</dbReference>
<keyword evidence="5" id="KW-0548">Nucleotidyltransferase</keyword>
<evidence type="ECO:0000259" key="14">
    <source>
        <dbReference type="PROSITE" id="PS50172"/>
    </source>
</evidence>
<dbReference type="PROSITE" id="PS00522">
    <property type="entry name" value="DNA_POLYMERASE_X"/>
    <property type="match status" value="1"/>
</dbReference>
<evidence type="ECO:0000256" key="9">
    <source>
        <dbReference type="ARBA" id="ARBA00023125"/>
    </source>
</evidence>
<dbReference type="InterPro" id="IPR001357">
    <property type="entry name" value="BRCT_dom"/>
</dbReference>
<dbReference type="EC" id="2.7.7.7" evidence="2"/>
<dbReference type="InterPro" id="IPR002008">
    <property type="entry name" value="DNA_pol_X_beta-like"/>
</dbReference>
<feature type="region of interest" description="Disordered" evidence="13">
    <location>
        <begin position="483"/>
        <end position="561"/>
    </location>
</feature>
<dbReference type="GO" id="GO:0006260">
    <property type="term" value="P:DNA replication"/>
    <property type="evidence" value="ECO:0007669"/>
    <property type="project" value="UniProtKB-KW"/>
</dbReference>
<feature type="compositionally biased region" description="Polar residues" evidence="13">
    <location>
        <begin position="219"/>
        <end position="232"/>
    </location>
</feature>
<evidence type="ECO:0000256" key="13">
    <source>
        <dbReference type="SAM" id="MobiDB-lite"/>
    </source>
</evidence>
<dbReference type="PRINTS" id="PR00870">
    <property type="entry name" value="DNAPOLXBETA"/>
</dbReference>
<dbReference type="Gene3D" id="3.30.460.10">
    <property type="entry name" value="Beta Polymerase, domain 2"/>
    <property type="match status" value="1"/>
</dbReference>
<dbReference type="InterPro" id="IPR043519">
    <property type="entry name" value="NT_sf"/>
</dbReference>
<keyword evidence="16" id="KW-1185">Reference proteome</keyword>